<sequence>MELQRESDVVSQIVMTPKGQRRWPDEVKARIVAETLRAGATVDGVARRYDLRPNHLSTWRRLARQGKLVLPEDDEVGFFAPVCVEDDAPSRSGSAPILAGTVDVISGGVTVRLDGATPAARIAEIAKALGALGA</sequence>
<accession>A0ABV8UDH6</accession>
<reference evidence="3" key="1">
    <citation type="journal article" date="2014" name="Int. J. Syst. Evol. Microbiol.">
        <title>Complete genome of a new Firmicutes species belonging to the dominant human colonic microbiota ('Ruminococcus bicirculans') reveals two chromosomes and a selective capacity to utilize plant glucans.</title>
        <authorList>
            <consortium name="NISC Comparative Sequencing Program"/>
            <person name="Wegmann U."/>
            <person name="Louis P."/>
            <person name="Goesmann A."/>
            <person name="Henrissat B."/>
            <person name="Duncan S.H."/>
            <person name="Flint H.J."/>
        </authorList>
    </citation>
    <scope>NUCLEOTIDE SEQUENCE</scope>
    <source>
        <strain evidence="3">CGMCC 1.15304</strain>
    </source>
</reference>
<dbReference type="Gene3D" id="1.10.10.10">
    <property type="entry name" value="Winged helix-like DNA-binding domain superfamily/Winged helix DNA-binding domain"/>
    <property type="match status" value="1"/>
</dbReference>
<dbReference type="NCBIfam" id="NF047595">
    <property type="entry name" value="IS66_ISRel24_TnpA"/>
    <property type="match status" value="1"/>
</dbReference>
<dbReference type="PANTHER" id="PTHR37936">
    <property type="entry name" value="TRANSPOSASE INSC FOR INSERTION ELEMENT IS2A-RELATED"/>
    <property type="match status" value="1"/>
</dbReference>
<evidence type="ECO:0000313" key="2">
    <source>
        <dbReference type="EMBL" id="MFC4348483.1"/>
    </source>
</evidence>
<reference evidence="3" key="3">
    <citation type="submission" date="2024-09" db="EMBL/GenBank/DDBJ databases">
        <authorList>
            <person name="Sun Q."/>
            <person name="Mori K."/>
        </authorList>
    </citation>
    <scope>NUCLEOTIDE SEQUENCE</scope>
    <source>
        <strain evidence="3">CGMCC 1.15304</strain>
    </source>
</reference>
<reference evidence="4" key="2">
    <citation type="journal article" date="2019" name="Int. J. Syst. Evol. Microbiol.">
        <title>The Global Catalogue of Microorganisms (GCM) 10K type strain sequencing project: providing services to taxonomists for standard genome sequencing and annotation.</title>
        <authorList>
            <consortium name="The Broad Institute Genomics Platform"/>
            <consortium name="The Broad Institute Genome Sequencing Center for Infectious Disease"/>
            <person name="Wu L."/>
            <person name="Ma J."/>
        </authorList>
    </citation>
    <scope>NUCLEOTIDE SEQUENCE [LARGE SCALE GENOMIC DNA]</scope>
    <source>
        <strain evidence="4">CGMCC 1.15304</strain>
    </source>
</reference>
<organism evidence="3 4">
    <name type="scientific">Kordiimonas lipolytica</name>
    <dbReference type="NCBI Taxonomy" id="1662421"/>
    <lineage>
        <taxon>Bacteria</taxon>
        <taxon>Pseudomonadati</taxon>
        <taxon>Pseudomonadota</taxon>
        <taxon>Alphaproteobacteria</taxon>
        <taxon>Kordiimonadales</taxon>
        <taxon>Kordiimonadaceae</taxon>
        <taxon>Kordiimonas</taxon>
    </lineage>
</organism>
<comment type="similarity">
    <text evidence="1">Belongs to the transposase 8 family.</text>
</comment>
<comment type="caution">
    <text evidence="3">The sequence shown here is derived from an EMBL/GenBank/DDBJ whole genome shotgun (WGS) entry which is preliminary data.</text>
</comment>
<dbReference type="PANTHER" id="PTHR37936:SF3">
    <property type="entry name" value="TRANSPOSASE INSC FOR INSERTION ELEMENT IS2A-RELATED"/>
    <property type="match status" value="1"/>
</dbReference>
<keyword evidence="4" id="KW-1185">Reference proteome</keyword>
<protein>
    <submittedName>
        <fullName evidence="3">Transposase</fullName>
    </submittedName>
</protein>
<name>A0ABV8UDH6_9PROT</name>
<evidence type="ECO:0000313" key="4">
    <source>
        <dbReference type="Proteomes" id="UP001595776"/>
    </source>
</evidence>
<gene>
    <name evidence="2" type="ORF">ACFO5Q_11545</name>
    <name evidence="3" type="ORF">ACFO5Q_11550</name>
</gene>
<dbReference type="InterPro" id="IPR010921">
    <property type="entry name" value="Trp_repressor/repl_initiator"/>
</dbReference>
<dbReference type="InterPro" id="IPR002514">
    <property type="entry name" value="Transposase_8"/>
</dbReference>
<dbReference type="EMBL" id="JBHSCR010000009">
    <property type="protein sequence ID" value="MFC4348484.1"/>
    <property type="molecule type" value="Genomic_DNA"/>
</dbReference>
<dbReference type="Pfam" id="PF01527">
    <property type="entry name" value="HTH_Tnp_1"/>
    <property type="match status" value="1"/>
</dbReference>
<proteinExistence type="inferred from homology"/>
<dbReference type="SUPFAM" id="SSF48295">
    <property type="entry name" value="TrpR-like"/>
    <property type="match status" value="1"/>
</dbReference>
<evidence type="ECO:0000313" key="3">
    <source>
        <dbReference type="EMBL" id="MFC4348484.1"/>
    </source>
</evidence>
<dbReference type="Proteomes" id="UP001595776">
    <property type="component" value="Unassembled WGS sequence"/>
</dbReference>
<dbReference type="InterPro" id="IPR036388">
    <property type="entry name" value="WH-like_DNA-bd_sf"/>
</dbReference>
<evidence type="ECO:0000256" key="1">
    <source>
        <dbReference type="ARBA" id="ARBA00009964"/>
    </source>
</evidence>
<dbReference type="EMBL" id="JBHSCR010000008">
    <property type="protein sequence ID" value="MFC4348483.1"/>
    <property type="molecule type" value="Genomic_DNA"/>
</dbReference>
<dbReference type="RefSeq" id="WP_197421011.1">
    <property type="nucleotide sequence ID" value="NZ_JBHSCR010000008.1"/>
</dbReference>